<dbReference type="Pfam" id="PF01418">
    <property type="entry name" value="HTH_6"/>
    <property type="match status" value="1"/>
</dbReference>
<dbReference type="PANTHER" id="PTHR30514:SF18">
    <property type="entry name" value="RPIR-FAMILY TRANSCRIPTIONAL REGULATOR"/>
    <property type="match status" value="1"/>
</dbReference>
<reference evidence="2 3" key="1">
    <citation type="submission" date="2017-10" db="EMBL/GenBank/DDBJ databases">
        <title>Novel microbial diversity and functional potential in the marine mammal oral microbiome.</title>
        <authorList>
            <person name="Dudek N.K."/>
            <person name="Sun C.L."/>
            <person name="Burstein D."/>
            <person name="Kantor R.S."/>
            <person name="Aliaga Goltsman D.S."/>
            <person name="Bik E.M."/>
            <person name="Thomas B.C."/>
            <person name="Banfield J.F."/>
            <person name="Relman D.A."/>
        </authorList>
    </citation>
    <scope>NUCLEOTIDE SEQUENCE [LARGE SCALE GENOMIC DNA]</scope>
    <source>
        <strain evidence="2">DOLJORAL78_61_10</strain>
    </source>
</reference>
<evidence type="ECO:0000259" key="1">
    <source>
        <dbReference type="PROSITE" id="PS51071"/>
    </source>
</evidence>
<dbReference type="InterPro" id="IPR046348">
    <property type="entry name" value="SIS_dom_sf"/>
</dbReference>
<dbReference type="GO" id="GO:1901135">
    <property type="term" value="P:carbohydrate derivative metabolic process"/>
    <property type="evidence" value="ECO:0007669"/>
    <property type="project" value="InterPro"/>
</dbReference>
<protein>
    <recommendedName>
        <fullName evidence="1">HTH rpiR-type domain-containing protein</fullName>
    </recommendedName>
</protein>
<dbReference type="GO" id="GO:0097367">
    <property type="term" value="F:carbohydrate derivative binding"/>
    <property type="evidence" value="ECO:0007669"/>
    <property type="project" value="InterPro"/>
</dbReference>
<dbReference type="SUPFAM" id="SSF46689">
    <property type="entry name" value="Homeodomain-like"/>
    <property type="match status" value="1"/>
</dbReference>
<dbReference type="Proteomes" id="UP000230914">
    <property type="component" value="Unassembled WGS sequence"/>
</dbReference>
<evidence type="ECO:0000313" key="2">
    <source>
        <dbReference type="EMBL" id="PIE31744.1"/>
    </source>
</evidence>
<dbReference type="PROSITE" id="PS51071">
    <property type="entry name" value="HTH_RPIR"/>
    <property type="match status" value="1"/>
</dbReference>
<proteinExistence type="predicted"/>
<feature type="domain" description="HTH rpiR-type" evidence="1">
    <location>
        <begin position="41"/>
        <end position="117"/>
    </location>
</feature>
<dbReference type="Gene3D" id="3.40.50.10490">
    <property type="entry name" value="Glucose-6-phosphate isomerase like protein, domain 1"/>
    <property type="match status" value="1"/>
</dbReference>
<sequence>MASITLGWAPAELSLAKDVWGACGKAIRAVWQTGCVTVQRVEVADRIRAHGDHLTGAERRVAEAILAAPHRIAFGTVAELAERAAAGTSSVIRLAAKLGFDGYSDLQDCVQQDLASQLRPAAERIHEDRDDAQAAHIEAEIANVSSTLEGVDQDALTMVTGRLARLDAPLVVVSGTASSGVVSQFVADLGQLRPDVQVLSGSPISVTRDISLLPSNAVAIVVDLRRYEAWVLDAHRQLGERGIWSIGVTDSLLSPIAQRADVALVVSARAVGPFDSHVGTLALLNLIVAGVATRLQSSAAARLSLVEAAWNATGVLADEQ</sequence>
<organism evidence="2 3">
    <name type="scientific">Ilumatobacter coccineus</name>
    <dbReference type="NCBI Taxonomy" id="467094"/>
    <lineage>
        <taxon>Bacteria</taxon>
        <taxon>Bacillati</taxon>
        <taxon>Actinomycetota</taxon>
        <taxon>Acidimicrobiia</taxon>
        <taxon>Acidimicrobiales</taxon>
        <taxon>Ilumatobacteraceae</taxon>
        <taxon>Ilumatobacter</taxon>
    </lineage>
</organism>
<evidence type="ECO:0000313" key="3">
    <source>
        <dbReference type="Proteomes" id="UP000230914"/>
    </source>
</evidence>
<dbReference type="InterPro" id="IPR036388">
    <property type="entry name" value="WH-like_DNA-bd_sf"/>
</dbReference>
<comment type="caution">
    <text evidence="2">The sequence shown here is derived from an EMBL/GenBank/DDBJ whole genome shotgun (WGS) entry which is preliminary data.</text>
</comment>
<dbReference type="InterPro" id="IPR009057">
    <property type="entry name" value="Homeodomain-like_sf"/>
</dbReference>
<dbReference type="GO" id="GO:0003677">
    <property type="term" value="F:DNA binding"/>
    <property type="evidence" value="ECO:0007669"/>
    <property type="project" value="InterPro"/>
</dbReference>
<gene>
    <name evidence="2" type="ORF">CSA55_05035</name>
</gene>
<dbReference type="EMBL" id="PDSL01000067">
    <property type="protein sequence ID" value="PIE31744.1"/>
    <property type="molecule type" value="Genomic_DNA"/>
</dbReference>
<dbReference type="AlphaFoldDB" id="A0A2G6K7X1"/>
<dbReference type="SUPFAM" id="SSF53697">
    <property type="entry name" value="SIS domain"/>
    <property type="match status" value="1"/>
</dbReference>
<dbReference type="GO" id="GO:0003700">
    <property type="term" value="F:DNA-binding transcription factor activity"/>
    <property type="evidence" value="ECO:0007669"/>
    <property type="project" value="InterPro"/>
</dbReference>
<dbReference type="InterPro" id="IPR047640">
    <property type="entry name" value="RpiR-like"/>
</dbReference>
<dbReference type="Gene3D" id="1.10.10.10">
    <property type="entry name" value="Winged helix-like DNA-binding domain superfamily/Winged helix DNA-binding domain"/>
    <property type="match status" value="1"/>
</dbReference>
<name>A0A2G6K7X1_9ACTN</name>
<dbReference type="PANTHER" id="PTHR30514">
    <property type="entry name" value="GLUCOKINASE"/>
    <property type="match status" value="1"/>
</dbReference>
<dbReference type="InterPro" id="IPR000281">
    <property type="entry name" value="HTH_RpiR"/>
</dbReference>
<dbReference type="Pfam" id="PF01380">
    <property type="entry name" value="SIS"/>
    <property type="match status" value="1"/>
</dbReference>
<dbReference type="InterPro" id="IPR001347">
    <property type="entry name" value="SIS_dom"/>
</dbReference>
<accession>A0A2G6K7X1</accession>